<dbReference type="EMBL" id="GBXM01042758">
    <property type="protein sequence ID" value="JAH65819.1"/>
    <property type="molecule type" value="Transcribed_RNA"/>
</dbReference>
<name>A0A0E9UIZ2_ANGAN</name>
<sequence length="20" mass="2424">MFFIMDLIFSVFFFISGFKS</sequence>
<dbReference type="EMBL" id="GBXM01045391">
    <property type="protein sequence ID" value="JAH63186.1"/>
    <property type="molecule type" value="Transcribed_RNA"/>
</dbReference>
<evidence type="ECO:0000313" key="1">
    <source>
        <dbReference type="EMBL" id="JAH65819.1"/>
    </source>
</evidence>
<accession>A0A0E9UIZ2</accession>
<organism evidence="1">
    <name type="scientific">Anguilla anguilla</name>
    <name type="common">European freshwater eel</name>
    <name type="synonym">Muraena anguilla</name>
    <dbReference type="NCBI Taxonomy" id="7936"/>
    <lineage>
        <taxon>Eukaryota</taxon>
        <taxon>Metazoa</taxon>
        <taxon>Chordata</taxon>
        <taxon>Craniata</taxon>
        <taxon>Vertebrata</taxon>
        <taxon>Euteleostomi</taxon>
        <taxon>Actinopterygii</taxon>
        <taxon>Neopterygii</taxon>
        <taxon>Teleostei</taxon>
        <taxon>Anguilliformes</taxon>
        <taxon>Anguillidae</taxon>
        <taxon>Anguilla</taxon>
    </lineage>
</organism>
<reference evidence="1" key="1">
    <citation type="submission" date="2014-11" db="EMBL/GenBank/DDBJ databases">
        <authorList>
            <person name="Amaro Gonzalez C."/>
        </authorList>
    </citation>
    <scope>NUCLEOTIDE SEQUENCE</scope>
</reference>
<protein>
    <submittedName>
        <fullName evidence="1">Uncharacterized protein</fullName>
    </submittedName>
</protein>
<dbReference type="AlphaFoldDB" id="A0A0E9UIZ2"/>
<reference evidence="1" key="2">
    <citation type="journal article" date="2015" name="Fish Shellfish Immunol.">
        <title>Early steps in the European eel (Anguilla anguilla)-Vibrio vulnificus interaction in the gills: Role of the RtxA13 toxin.</title>
        <authorList>
            <person name="Callol A."/>
            <person name="Pajuelo D."/>
            <person name="Ebbesson L."/>
            <person name="Teles M."/>
            <person name="MacKenzie S."/>
            <person name="Amaro C."/>
        </authorList>
    </citation>
    <scope>NUCLEOTIDE SEQUENCE</scope>
</reference>
<proteinExistence type="predicted"/>